<reference evidence="3 4" key="1">
    <citation type="submission" date="2019-01" db="EMBL/GenBank/DDBJ databases">
        <title>Vagococcus silagei sp. nov. isolated from brewer's grain.</title>
        <authorList>
            <person name="Guu J.-R."/>
        </authorList>
    </citation>
    <scope>NUCLEOTIDE SEQUENCE [LARGE SCALE GENOMIC DNA]</scope>
    <source>
        <strain evidence="3 4">2B-2</strain>
    </source>
</reference>
<feature type="transmembrane region" description="Helical" evidence="1">
    <location>
        <begin position="7"/>
        <end position="25"/>
    </location>
</feature>
<keyword evidence="1" id="KW-0472">Membrane</keyword>
<dbReference type="EMBL" id="SDGV01000001">
    <property type="protein sequence ID" value="THB62242.1"/>
    <property type="molecule type" value="Genomic_DNA"/>
</dbReference>
<dbReference type="AlphaFoldDB" id="A0A4S3B5T0"/>
<sequence>MKQPLKFSLTIICSLALIPGLLILRNQSITTTALSNGYFLLSLVFLIIGAGILVLSSGFFDLFQKQMKQANFLRRKNQPKEFIPYSQIFEKKPIYWLTVGGFLLILSILLLLF</sequence>
<dbReference type="Pfam" id="PF13038">
    <property type="entry name" value="DUF3899"/>
    <property type="match status" value="1"/>
</dbReference>
<feature type="domain" description="DUF3899" evidence="2">
    <location>
        <begin position="35"/>
        <end position="112"/>
    </location>
</feature>
<dbReference type="OrthoDB" id="2157555at2"/>
<evidence type="ECO:0000313" key="3">
    <source>
        <dbReference type="EMBL" id="THB62242.1"/>
    </source>
</evidence>
<evidence type="ECO:0000256" key="1">
    <source>
        <dbReference type="SAM" id="Phobius"/>
    </source>
</evidence>
<keyword evidence="1" id="KW-1133">Transmembrane helix</keyword>
<accession>A0A4S3B5T0</accession>
<keyword evidence="4" id="KW-1185">Reference proteome</keyword>
<gene>
    <name evidence="3" type="ORF">ESZ54_00050</name>
</gene>
<proteinExistence type="predicted"/>
<evidence type="ECO:0000313" key="4">
    <source>
        <dbReference type="Proteomes" id="UP000310506"/>
    </source>
</evidence>
<dbReference type="Proteomes" id="UP000310506">
    <property type="component" value="Unassembled WGS sequence"/>
</dbReference>
<protein>
    <submittedName>
        <fullName evidence="3">DUF3899 domain-containing protein</fullName>
    </submittedName>
</protein>
<name>A0A4S3B5T0_9ENTE</name>
<dbReference type="InterPro" id="IPR025007">
    <property type="entry name" value="DUF3899"/>
</dbReference>
<dbReference type="RefSeq" id="WP_136135628.1">
    <property type="nucleotide sequence ID" value="NZ_SDGV01000001.1"/>
</dbReference>
<feature type="transmembrane region" description="Helical" evidence="1">
    <location>
        <begin position="94"/>
        <end position="112"/>
    </location>
</feature>
<evidence type="ECO:0000259" key="2">
    <source>
        <dbReference type="Pfam" id="PF13038"/>
    </source>
</evidence>
<keyword evidence="1" id="KW-0812">Transmembrane</keyword>
<comment type="caution">
    <text evidence="3">The sequence shown here is derived from an EMBL/GenBank/DDBJ whole genome shotgun (WGS) entry which is preliminary data.</text>
</comment>
<feature type="transmembrane region" description="Helical" evidence="1">
    <location>
        <begin position="37"/>
        <end position="60"/>
    </location>
</feature>
<organism evidence="3 4">
    <name type="scientific">Vagococcus silagei</name>
    <dbReference type="NCBI Taxonomy" id="2508885"/>
    <lineage>
        <taxon>Bacteria</taxon>
        <taxon>Bacillati</taxon>
        <taxon>Bacillota</taxon>
        <taxon>Bacilli</taxon>
        <taxon>Lactobacillales</taxon>
        <taxon>Enterococcaceae</taxon>
        <taxon>Vagococcus</taxon>
    </lineage>
</organism>